<feature type="region of interest" description="Disordered" evidence="1">
    <location>
        <begin position="1"/>
        <end position="20"/>
    </location>
</feature>
<reference evidence="2 3" key="3">
    <citation type="journal article" date="2013" name="Rice">
        <title>Improvement of the Oryza sativa Nipponbare reference genome using next generation sequence and optical map data.</title>
        <authorList>
            <person name="Kawahara Y."/>
            <person name="de la Bastide M."/>
            <person name="Hamilton J.P."/>
            <person name="Kanamori H."/>
            <person name="McCombie W.R."/>
            <person name="Ouyang S."/>
            <person name="Schwartz D.C."/>
            <person name="Tanaka T."/>
            <person name="Wu J."/>
            <person name="Zhou S."/>
            <person name="Childs K.L."/>
            <person name="Davidson R.M."/>
            <person name="Lin H."/>
            <person name="Quesada-Ocampo L."/>
            <person name="Vaillancourt B."/>
            <person name="Sakai H."/>
            <person name="Lee S.S."/>
            <person name="Kim J."/>
            <person name="Numa H."/>
            <person name="Itoh T."/>
            <person name="Buell C.R."/>
            <person name="Matsumoto T."/>
        </authorList>
    </citation>
    <scope>NUCLEOTIDE SEQUENCE [LARGE SCALE GENOMIC DNA]</scope>
    <source>
        <strain evidence="3">cv. Nipponbare</strain>
    </source>
</reference>
<accession>A0A0P0X1P2</accession>
<reference evidence="2 3" key="2">
    <citation type="journal article" date="2013" name="Plant Cell Physiol.">
        <title>Rice Annotation Project Database (RAP-DB): an integrative and interactive database for rice genomics.</title>
        <authorList>
            <person name="Sakai H."/>
            <person name="Lee S.S."/>
            <person name="Tanaka T."/>
            <person name="Numa H."/>
            <person name="Kim J."/>
            <person name="Kawahara Y."/>
            <person name="Wakimoto H."/>
            <person name="Yang C.C."/>
            <person name="Iwamoto M."/>
            <person name="Abe T."/>
            <person name="Yamada Y."/>
            <person name="Muto A."/>
            <person name="Inokuchi H."/>
            <person name="Ikemura T."/>
            <person name="Matsumoto T."/>
            <person name="Sasaki T."/>
            <person name="Itoh T."/>
        </authorList>
    </citation>
    <scope>NUCLEOTIDE SEQUENCE [LARGE SCALE GENOMIC DNA]</scope>
    <source>
        <strain evidence="3">cv. Nipponbare</strain>
    </source>
</reference>
<name>A0A0P0X1P2_ORYSJ</name>
<dbReference type="Gramene" id="Os07t0108350-00">
    <property type="protein sequence ID" value="Os07t0108350-00"/>
    <property type="gene ID" value="Os07g0108350"/>
</dbReference>
<evidence type="ECO:0000256" key="1">
    <source>
        <dbReference type="SAM" id="MobiDB-lite"/>
    </source>
</evidence>
<evidence type="ECO:0000313" key="3">
    <source>
        <dbReference type="Proteomes" id="UP000059680"/>
    </source>
</evidence>
<keyword evidence="3" id="KW-1185">Reference proteome</keyword>
<organism evidence="2 3">
    <name type="scientific">Oryza sativa subsp. japonica</name>
    <name type="common">Rice</name>
    <dbReference type="NCBI Taxonomy" id="39947"/>
    <lineage>
        <taxon>Eukaryota</taxon>
        <taxon>Viridiplantae</taxon>
        <taxon>Streptophyta</taxon>
        <taxon>Embryophyta</taxon>
        <taxon>Tracheophyta</taxon>
        <taxon>Spermatophyta</taxon>
        <taxon>Magnoliopsida</taxon>
        <taxon>Liliopsida</taxon>
        <taxon>Poales</taxon>
        <taxon>Poaceae</taxon>
        <taxon>BOP clade</taxon>
        <taxon>Oryzoideae</taxon>
        <taxon>Oryzeae</taxon>
        <taxon>Oryzinae</taxon>
        <taxon>Oryza</taxon>
        <taxon>Oryza sativa</taxon>
    </lineage>
</organism>
<gene>
    <name evidence="2" type="ordered locus">Os07g0108350</name>
    <name evidence="2" type="ORF">OSNPB_070108350</name>
</gene>
<reference evidence="3" key="1">
    <citation type="journal article" date="2005" name="Nature">
        <title>The map-based sequence of the rice genome.</title>
        <authorList>
            <consortium name="International rice genome sequencing project (IRGSP)"/>
            <person name="Matsumoto T."/>
            <person name="Wu J."/>
            <person name="Kanamori H."/>
            <person name="Katayose Y."/>
            <person name="Fujisawa M."/>
            <person name="Namiki N."/>
            <person name="Mizuno H."/>
            <person name="Yamamoto K."/>
            <person name="Antonio B.A."/>
            <person name="Baba T."/>
            <person name="Sakata K."/>
            <person name="Nagamura Y."/>
            <person name="Aoki H."/>
            <person name="Arikawa K."/>
            <person name="Arita K."/>
            <person name="Bito T."/>
            <person name="Chiden Y."/>
            <person name="Fujitsuka N."/>
            <person name="Fukunaka R."/>
            <person name="Hamada M."/>
            <person name="Harada C."/>
            <person name="Hayashi A."/>
            <person name="Hijishita S."/>
            <person name="Honda M."/>
            <person name="Hosokawa S."/>
            <person name="Ichikawa Y."/>
            <person name="Idonuma A."/>
            <person name="Iijima M."/>
            <person name="Ikeda M."/>
            <person name="Ikeno M."/>
            <person name="Ito K."/>
            <person name="Ito S."/>
            <person name="Ito T."/>
            <person name="Ito Y."/>
            <person name="Ito Y."/>
            <person name="Iwabuchi A."/>
            <person name="Kamiya K."/>
            <person name="Karasawa W."/>
            <person name="Kurita K."/>
            <person name="Katagiri S."/>
            <person name="Kikuta A."/>
            <person name="Kobayashi H."/>
            <person name="Kobayashi N."/>
            <person name="Machita K."/>
            <person name="Maehara T."/>
            <person name="Masukawa M."/>
            <person name="Mizubayashi T."/>
            <person name="Mukai Y."/>
            <person name="Nagasaki H."/>
            <person name="Nagata Y."/>
            <person name="Naito S."/>
            <person name="Nakashima M."/>
            <person name="Nakama Y."/>
            <person name="Nakamichi Y."/>
            <person name="Nakamura M."/>
            <person name="Meguro A."/>
            <person name="Negishi M."/>
            <person name="Ohta I."/>
            <person name="Ohta T."/>
            <person name="Okamoto M."/>
            <person name="Ono N."/>
            <person name="Saji S."/>
            <person name="Sakaguchi M."/>
            <person name="Sakai K."/>
            <person name="Shibata M."/>
            <person name="Shimokawa T."/>
            <person name="Song J."/>
            <person name="Takazaki Y."/>
            <person name="Terasawa K."/>
            <person name="Tsugane M."/>
            <person name="Tsuji K."/>
            <person name="Ueda S."/>
            <person name="Waki K."/>
            <person name="Yamagata H."/>
            <person name="Yamamoto M."/>
            <person name="Yamamoto S."/>
            <person name="Yamane H."/>
            <person name="Yoshiki S."/>
            <person name="Yoshihara R."/>
            <person name="Yukawa K."/>
            <person name="Zhong H."/>
            <person name="Yano M."/>
            <person name="Yuan Q."/>
            <person name="Ouyang S."/>
            <person name="Liu J."/>
            <person name="Jones K.M."/>
            <person name="Gansberger K."/>
            <person name="Moffat K."/>
            <person name="Hill J."/>
            <person name="Bera J."/>
            <person name="Fadrosh D."/>
            <person name="Jin S."/>
            <person name="Johri S."/>
            <person name="Kim M."/>
            <person name="Overton L."/>
            <person name="Reardon M."/>
            <person name="Tsitrin T."/>
            <person name="Vuong H."/>
            <person name="Weaver B."/>
            <person name="Ciecko A."/>
            <person name="Tallon L."/>
            <person name="Jackson J."/>
            <person name="Pai G."/>
            <person name="Aken S.V."/>
            <person name="Utterback T."/>
            <person name="Reidmuller S."/>
            <person name="Feldblyum T."/>
            <person name="Hsiao J."/>
            <person name="Zismann V."/>
            <person name="Iobst S."/>
            <person name="de Vazeille A.R."/>
            <person name="Buell C.R."/>
            <person name="Ying K."/>
            <person name="Li Y."/>
            <person name="Lu T."/>
            <person name="Huang Y."/>
            <person name="Zhao Q."/>
            <person name="Feng Q."/>
            <person name="Zhang L."/>
            <person name="Zhu J."/>
            <person name="Weng Q."/>
            <person name="Mu J."/>
            <person name="Lu Y."/>
            <person name="Fan D."/>
            <person name="Liu Y."/>
            <person name="Guan J."/>
            <person name="Zhang Y."/>
            <person name="Yu S."/>
            <person name="Liu X."/>
            <person name="Zhang Y."/>
            <person name="Hong G."/>
            <person name="Han B."/>
            <person name="Choisne N."/>
            <person name="Demange N."/>
            <person name="Orjeda G."/>
            <person name="Samain S."/>
            <person name="Cattolico L."/>
            <person name="Pelletier E."/>
            <person name="Couloux A."/>
            <person name="Segurens B."/>
            <person name="Wincker P."/>
            <person name="D'Hont A."/>
            <person name="Scarpelli C."/>
            <person name="Weissenbach J."/>
            <person name="Salanoubat M."/>
            <person name="Quetier F."/>
            <person name="Yu Y."/>
            <person name="Kim H.R."/>
            <person name="Rambo T."/>
            <person name="Currie J."/>
            <person name="Collura K."/>
            <person name="Luo M."/>
            <person name="Yang T."/>
            <person name="Ammiraju J.S.S."/>
            <person name="Engler F."/>
            <person name="Soderlund C."/>
            <person name="Wing R.A."/>
            <person name="Palmer L.E."/>
            <person name="de la Bastide M."/>
            <person name="Spiegel L."/>
            <person name="Nascimento L."/>
            <person name="Zutavern T."/>
            <person name="O'Shaughnessy A."/>
            <person name="Dike S."/>
            <person name="Dedhia N."/>
            <person name="Preston R."/>
            <person name="Balija V."/>
            <person name="McCombie W.R."/>
            <person name="Chow T."/>
            <person name="Chen H."/>
            <person name="Chung M."/>
            <person name="Chen C."/>
            <person name="Shaw J."/>
            <person name="Wu H."/>
            <person name="Hsiao K."/>
            <person name="Chao Y."/>
            <person name="Chu M."/>
            <person name="Cheng C."/>
            <person name="Hour A."/>
            <person name="Lee P."/>
            <person name="Lin S."/>
            <person name="Lin Y."/>
            <person name="Liou J."/>
            <person name="Liu S."/>
            <person name="Hsing Y."/>
            <person name="Raghuvanshi S."/>
            <person name="Mohanty A."/>
            <person name="Bharti A.K."/>
            <person name="Gaur A."/>
            <person name="Gupta V."/>
            <person name="Kumar D."/>
            <person name="Ravi V."/>
            <person name="Vij S."/>
            <person name="Kapur A."/>
            <person name="Khurana P."/>
            <person name="Khurana P."/>
            <person name="Khurana J.P."/>
            <person name="Tyagi A.K."/>
            <person name="Gaikwad K."/>
            <person name="Singh A."/>
            <person name="Dalal V."/>
            <person name="Srivastava S."/>
            <person name="Dixit A."/>
            <person name="Pal A.K."/>
            <person name="Ghazi I.A."/>
            <person name="Yadav M."/>
            <person name="Pandit A."/>
            <person name="Bhargava A."/>
            <person name="Sureshbabu K."/>
            <person name="Batra K."/>
            <person name="Sharma T.R."/>
            <person name="Mohapatra T."/>
            <person name="Singh N.K."/>
            <person name="Messing J."/>
            <person name="Nelson A.B."/>
            <person name="Fuks G."/>
            <person name="Kavchok S."/>
            <person name="Keizer G."/>
            <person name="Linton E."/>
            <person name="Llaca V."/>
            <person name="Song R."/>
            <person name="Tanyolac B."/>
            <person name="Young S."/>
            <person name="Ho-Il K."/>
            <person name="Hahn J.H."/>
            <person name="Sangsakoo G."/>
            <person name="Vanavichit A."/>
            <person name="de Mattos Luiz.A.T."/>
            <person name="Zimmer P.D."/>
            <person name="Malone G."/>
            <person name="Dellagostin O."/>
            <person name="de Oliveira A.C."/>
            <person name="Bevan M."/>
            <person name="Bancroft I."/>
            <person name="Minx P."/>
            <person name="Cordum H."/>
            <person name="Wilson R."/>
            <person name="Cheng Z."/>
            <person name="Jin W."/>
            <person name="Jiang J."/>
            <person name="Leong S.A."/>
            <person name="Iwama H."/>
            <person name="Gojobori T."/>
            <person name="Itoh T."/>
            <person name="Niimura Y."/>
            <person name="Fujii Y."/>
            <person name="Habara T."/>
            <person name="Sakai H."/>
            <person name="Sato Y."/>
            <person name="Wilson G."/>
            <person name="Kumar K."/>
            <person name="McCouch S."/>
            <person name="Juretic N."/>
            <person name="Hoen D."/>
            <person name="Wright S."/>
            <person name="Bruskiewich R."/>
            <person name="Bureau T."/>
            <person name="Miyao A."/>
            <person name="Hirochika H."/>
            <person name="Nishikawa T."/>
            <person name="Kadowaki K."/>
            <person name="Sugiura M."/>
            <person name="Burr B."/>
            <person name="Sasaki T."/>
        </authorList>
    </citation>
    <scope>NUCLEOTIDE SEQUENCE [LARGE SCALE GENOMIC DNA]</scope>
    <source>
        <strain evidence="3">cv. Nipponbare</strain>
    </source>
</reference>
<proteinExistence type="predicted"/>
<dbReference type="EMBL" id="AP014963">
    <property type="protein sequence ID" value="BAS99733.1"/>
    <property type="molecule type" value="Genomic_DNA"/>
</dbReference>
<dbReference type="PaxDb" id="39947-A0A0P0X1P2"/>
<sequence>MASAGKIRPTLGSSSRKGAWHSATTWRGKVSGFWPSACGLPTLVKMIFLPSFWSSEARRYSSPRTAYCTFFTFSFSSS</sequence>
<protein>
    <submittedName>
        <fullName evidence="2">Os07g0108350 protein</fullName>
    </submittedName>
</protein>
<evidence type="ECO:0000313" key="2">
    <source>
        <dbReference type="EMBL" id="BAS99733.1"/>
    </source>
</evidence>
<dbReference type="AlphaFoldDB" id="A0A0P0X1P2"/>
<dbReference type="FunCoup" id="A0A0P0X1P2">
    <property type="interactions" value="331"/>
</dbReference>
<dbReference type="Proteomes" id="UP000059680">
    <property type="component" value="Chromosome 7"/>
</dbReference>
<dbReference type="InParanoid" id="A0A0P0X1P2"/>